<reference evidence="3 4" key="1">
    <citation type="submission" date="2015-09" db="EMBL/GenBank/DDBJ databases">
        <authorList>
            <consortium name="Pathogen Informatics"/>
        </authorList>
    </citation>
    <scope>NUCLEOTIDE SEQUENCE [LARGE SCALE GENOMIC DNA]</scope>
    <source>
        <strain evidence="3 4">2789STDY5834856</strain>
    </source>
</reference>
<protein>
    <submittedName>
        <fullName evidence="3">Tripartite ATP-independent periplasmic transporter solute receptor, DctP family</fullName>
    </submittedName>
</protein>
<dbReference type="GO" id="GO:0055085">
    <property type="term" value="P:transmembrane transport"/>
    <property type="evidence" value="ECO:0007669"/>
    <property type="project" value="InterPro"/>
</dbReference>
<dbReference type="PANTHER" id="PTHR33376:SF3">
    <property type="entry name" value="C4-DICARBOXYLATE-BINDING PROTEIN"/>
    <property type="match status" value="1"/>
</dbReference>
<keyword evidence="1 2" id="KW-0732">Signal</keyword>
<evidence type="ECO:0000313" key="4">
    <source>
        <dbReference type="Proteomes" id="UP000095594"/>
    </source>
</evidence>
<dbReference type="NCBIfam" id="NF037995">
    <property type="entry name" value="TRAP_S1"/>
    <property type="match status" value="1"/>
</dbReference>
<dbReference type="InterPro" id="IPR018389">
    <property type="entry name" value="DctP_fam"/>
</dbReference>
<evidence type="ECO:0000256" key="1">
    <source>
        <dbReference type="ARBA" id="ARBA00022729"/>
    </source>
</evidence>
<dbReference type="Pfam" id="PF03480">
    <property type="entry name" value="DctP"/>
    <property type="match status" value="1"/>
</dbReference>
<dbReference type="RefSeq" id="WP_055264520.1">
    <property type="nucleotide sequence ID" value="NZ_CABIXQ010000005.1"/>
</dbReference>
<name>A0A174CIR2_9CLOT</name>
<dbReference type="Gene3D" id="3.40.190.170">
    <property type="entry name" value="Bacterial extracellular solute-binding protein, family 7"/>
    <property type="match status" value="1"/>
</dbReference>
<evidence type="ECO:0000256" key="2">
    <source>
        <dbReference type="SAM" id="SignalP"/>
    </source>
</evidence>
<dbReference type="CDD" id="cd13669">
    <property type="entry name" value="PBP2_TRAP_TM0322_like"/>
    <property type="match status" value="1"/>
</dbReference>
<proteinExistence type="predicted"/>
<keyword evidence="3" id="KW-0675">Receptor</keyword>
<dbReference type="PANTHER" id="PTHR33376">
    <property type="match status" value="1"/>
</dbReference>
<gene>
    <name evidence="3" type="primary">dctP</name>
    <name evidence="3" type="ORF">ERS852471_00985</name>
</gene>
<evidence type="ECO:0000313" key="3">
    <source>
        <dbReference type="EMBL" id="CUO11595.1"/>
    </source>
</evidence>
<sequence length="342" mass="38368">MKKWGSIGRRVVLSSISVLMMLNLAACGNKNINDEDYKLTLRLSHVFSPDEQLTKTMDLIAERIYEKTDGAIEILTFPQGQLATYKDGLEYVVRGAHFISVEDPSYLGDYVPDFKALVGPMLYTSFEEYSEMIQTELVQDMIKKAEEKGIKILGLDYIFGFRNLMTNKVIETPADLKGVKLRTPGSKLFIDSINAMGATATSLTFGETISAVQQGVVDGLEGSEFSNIGTKCYEVVKNVALTKHFLGTCGAYINLDLFNSIPEKYRNIIEEEFAYGAQEMIEIMNESYEQTVADLESFGVQFNEVDTEAFSEVTKVVYENMDGVTPGIYDMLQEELKKMRDN</sequence>
<dbReference type="AlphaFoldDB" id="A0A174CIR2"/>
<dbReference type="EMBL" id="CYZX01000005">
    <property type="protein sequence ID" value="CUO11595.1"/>
    <property type="molecule type" value="Genomic_DNA"/>
</dbReference>
<dbReference type="Proteomes" id="UP000095594">
    <property type="component" value="Unassembled WGS sequence"/>
</dbReference>
<dbReference type="OrthoDB" id="9815946at2"/>
<dbReference type="InterPro" id="IPR038404">
    <property type="entry name" value="TRAP_DctP_sf"/>
</dbReference>
<accession>A0A174CIR2</accession>
<organism evidence="3 4">
    <name type="scientific">Clostridium disporicum</name>
    <dbReference type="NCBI Taxonomy" id="84024"/>
    <lineage>
        <taxon>Bacteria</taxon>
        <taxon>Bacillati</taxon>
        <taxon>Bacillota</taxon>
        <taxon>Clostridia</taxon>
        <taxon>Eubacteriales</taxon>
        <taxon>Clostridiaceae</taxon>
        <taxon>Clostridium</taxon>
    </lineage>
</organism>
<feature type="chain" id="PRO_5039704193" evidence="2">
    <location>
        <begin position="26"/>
        <end position="342"/>
    </location>
</feature>
<feature type="signal peptide" evidence="2">
    <location>
        <begin position="1"/>
        <end position="25"/>
    </location>
</feature>